<dbReference type="AlphaFoldDB" id="A0A6J6AY23"/>
<evidence type="ECO:0000313" key="1">
    <source>
        <dbReference type="EMBL" id="CAB4531316.1"/>
    </source>
</evidence>
<gene>
    <name evidence="1" type="ORF">UFOPK1410_00076</name>
</gene>
<name>A0A6J6AY23_9ZZZZ</name>
<sequence length="78" mass="8883">MQDGYHATLLESLGNRTSEHIGFGESHGTGIFHSAGVEIWHEELVVFLERVRVVEGFLEEHEAFARFFEHVVGFEVLL</sequence>
<proteinExistence type="predicted"/>
<organism evidence="1">
    <name type="scientific">freshwater metagenome</name>
    <dbReference type="NCBI Taxonomy" id="449393"/>
    <lineage>
        <taxon>unclassified sequences</taxon>
        <taxon>metagenomes</taxon>
        <taxon>ecological metagenomes</taxon>
    </lineage>
</organism>
<accession>A0A6J6AY23</accession>
<reference evidence="1" key="1">
    <citation type="submission" date="2020-05" db="EMBL/GenBank/DDBJ databases">
        <authorList>
            <person name="Chiriac C."/>
            <person name="Salcher M."/>
            <person name="Ghai R."/>
            <person name="Kavagutti S V."/>
        </authorList>
    </citation>
    <scope>NUCLEOTIDE SEQUENCE</scope>
</reference>
<dbReference type="EMBL" id="CAEZSH010000004">
    <property type="protein sequence ID" value="CAB4531316.1"/>
    <property type="molecule type" value="Genomic_DNA"/>
</dbReference>
<protein>
    <submittedName>
        <fullName evidence="1">Unannotated protein</fullName>
    </submittedName>
</protein>